<dbReference type="AlphaFoldDB" id="A0A9W6THM0"/>
<evidence type="ECO:0000313" key="1">
    <source>
        <dbReference type="EMBL" id="GMF15311.1"/>
    </source>
</evidence>
<keyword evidence="2" id="KW-1185">Reference proteome</keyword>
<dbReference type="Proteomes" id="UP001165083">
    <property type="component" value="Unassembled WGS sequence"/>
</dbReference>
<sequence length="144" mass="15858">MKEYPGVKLNLHGGGFPTCGKSISRIATVAKPVRDSISYRLQWHNLDRPMVDCVCAKQQKMNGTSSLRASETAFIQMFLTGLLTLKKSTSLSLTAIRTRATLLSLHDILHSTCQLSIDGLHVTGPLRIHWGDDIVQTSAMDHAK</sequence>
<evidence type="ECO:0000313" key="2">
    <source>
        <dbReference type="Proteomes" id="UP001165083"/>
    </source>
</evidence>
<protein>
    <submittedName>
        <fullName evidence="1">Unnamed protein product</fullName>
    </submittedName>
</protein>
<accession>A0A9W6THM0</accession>
<proteinExistence type="predicted"/>
<organism evidence="1 2">
    <name type="scientific">Phytophthora lilii</name>
    <dbReference type="NCBI Taxonomy" id="2077276"/>
    <lineage>
        <taxon>Eukaryota</taxon>
        <taxon>Sar</taxon>
        <taxon>Stramenopiles</taxon>
        <taxon>Oomycota</taxon>
        <taxon>Peronosporomycetes</taxon>
        <taxon>Peronosporales</taxon>
        <taxon>Peronosporaceae</taxon>
        <taxon>Phytophthora</taxon>
    </lineage>
</organism>
<comment type="caution">
    <text evidence="1">The sequence shown here is derived from an EMBL/GenBank/DDBJ whole genome shotgun (WGS) entry which is preliminary data.</text>
</comment>
<reference evidence="1" key="1">
    <citation type="submission" date="2023-04" db="EMBL/GenBank/DDBJ databases">
        <title>Phytophthora lilii NBRC 32176.</title>
        <authorList>
            <person name="Ichikawa N."/>
            <person name="Sato H."/>
            <person name="Tonouchi N."/>
        </authorList>
    </citation>
    <scope>NUCLEOTIDE SEQUENCE</scope>
    <source>
        <strain evidence="1">NBRC 32176</strain>
    </source>
</reference>
<gene>
    <name evidence="1" type="ORF">Plil01_000523100</name>
</gene>
<name>A0A9W6THM0_9STRA</name>
<dbReference type="EMBL" id="BSXW01000219">
    <property type="protein sequence ID" value="GMF15311.1"/>
    <property type="molecule type" value="Genomic_DNA"/>
</dbReference>